<dbReference type="Proteomes" id="UP000001555">
    <property type="component" value="Unassembled WGS sequence"/>
</dbReference>
<evidence type="ECO:0000313" key="1">
    <source>
        <dbReference type="EnsemblMetazoa" id="ISCW022807-PA"/>
    </source>
</evidence>
<sequence>HSESRYPGPPERASPGKTASETAVRVSGHPRAHTNSRSQSFFGAIKQLSPNSACPAAEHAPLGSGAERALAPRRYLPLSHWIASGATFPSRGPNGPGMSLLGEGAAVKAPRDSLRMKTALPVSGSTRLFA</sequence>
<reference evidence="1" key="2">
    <citation type="submission" date="2020-05" db="UniProtKB">
        <authorList>
            <consortium name="EnsemblMetazoa"/>
        </authorList>
    </citation>
    <scope>IDENTIFICATION</scope>
    <source>
        <strain evidence="1">wikel</strain>
    </source>
</reference>
<dbReference type="VEuPathDB" id="VectorBase:ISCW022807"/>
<protein>
    <submittedName>
        <fullName evidence="1">Uncharacterized protein</fullName>
    </submittedName>
</protein>
<evidence type="ECO:0000313" key="2">
    <source>
        <dbReference type="Proteomes" id="UP000001555"/>
    </source>
</evidence>
<name>A0A1S4M245_IXOSC</name>
<dbReference type="VEuPathDB" id="VectorBase:ISCI022807"/>
<accession>A0A1S4M245</accession>
<keyword evidence="2" id="KW-1185">Reference proteome</keyword>
<dbReference type="InParanoid" id="A0A1S4M245"/>
<organism evidence="1 2">
    <name type="scientific">Ixodes scapularis</name>
    <name type="common">Black-legged tick</name>
    <name type="synonym">Deer tick</name>
    <dbReference type="NCBI Taxonomy" id="6945"/>
    <lineage>
        <taxon>Eukaryota</taxon>
        <taxon>Metazoa</taxon>
        <taxon>Ecdysozoa</taxon>
        <taxon>Arthropoda</taxon>
        <taxon>Chelicerata</taxon>
        <taxon>Arachnida</taxon>
        <taxon>Acari</taxon>
        <taxon>Parasitiformes</taxon>
        <taxon>Ixodida</taxon>
        <taxon>Ixodoidea</taxon>
        <taxon>Ixodidae</taxon>
        <taxon>Ixodinae</taxon>
        <taxon>Ixodes</taxon>
    </lineage>
</organism>
<dbReference type="EnsemblMetazoa" id="ISCW022807-RA">
    <property type="protein sequence ID" value="ISCW022807-PA"/>
    <property type="gene ID" value="ISCW022807"/>
</dbReference>
<dbReference type="EMBL" id="ABJB010801218">
    <property type="status" value="NOT_ANNOTATED_CDS"/>
    <property type="molecule type" value="Genomic_DNA"/>
</dbReference>
<proteinExistence type="predicted"/>
<reference evidence="2" key="1">
    <citation type="submission" date="2008-03" db="EMBL/GenBank/DDBJ databases">
        <title>Annotation of Ixodes scapularis.</title>
        <authorList>
            <consortium name="Ixodes scapularis Genome Project Consortium"/>
            <person name="Caler E."/>
            <person name="Hannick L.I."/>
            <person name="Bidwell S."/>
            <person name="Joardar V."/>
            <person name="Thiagarajan M."/>
            <person name="Amedeo P."/>
            <person name="Galinsky K.J."/>
            <person name="Schobel S."/>
            <person name="Inman J."/>
            <person name="Hostetler J."/>
            <person name="Miller J."/>
            <person name="Hammond M."/>
            <person name="Megy K."/>
            <person name="Lawson D."/>
            <person name="Kodira C."/>
            <person name="Sutton G."/>
            <person name="Meyer J."/>
            <person name="Hill C.A."/>
            <person name="Birren B."/>
            <person name="Nene V."/>
            <person name="Collins F."/>
            <person name="Alarcon-Chaidez F."/>
            <person name="Wikel S."/>
            <person name="Strausberg R."/>
        </authorList>
    </citation>
    <scope>NUCLEOTIDE SEQUENCE [LARGE SCALE GENOMIC DNA]</scope>
    <source>
        <strain evidence="2">Wikel</strain>
    </source>
</reference>
<dbReference type="AlphaFoldDB" id="A0A1S4M245"/>